<evidence type="ECO:0000313" key="2">
    <source>
        <dbReference type="Proteomes" id="UP000765507"/>
    </source>
</evidence>
<proteinExistence type="predicted"/>
<feature type="non-terminal residue" evidence="1">
    <location>
        <position position="1"/>
    </location>
</feature>
<keyword evidence="2" id="KW-1185">Reference proteome</keyword>
<sequence>EGSVIESDLDEEELHMKRLSFANKDVSLTTETIFAAEIRRVNGVLENLSPEIQLVCKFSDNLKNMKQKNQINPLAQK</sequence>
<organism evidence="1 2">
    <name type="scientific">Chelydra serpentina</name>
    <name type="common">Snapping turtle</name>
    <name type="synonym">Testudo serpentina</name>
    <dbReference type="NCBI Taxonomy" id="8475"/>
    <lineage>
        <taxon>Eukaryota</taxon>
        <taxon>Metazoa</taxon>
        <taxon>Chordata</taxon>
        <taxon>Craniata</taxon>
        <taxon>Vertebrata</taxon>
        <taxon>Euteleostomi</taxon>
        <taxon>Archelosauria</taxon>
        <taxon>Testudinata</taxon>
        <taxon>Testudines</taxon>
        <taxon>Cryptodira</taxon>
        <taxon>Durocryptodira</taxon>
        <taxon>Americhelydia</taxon>
        <taxon>Chelydroidea</taxon>
        <taxon>Chelydridae</taxon>
        <taxon>Chelydra</taxon>
    </lineage>
</organism>
<gene>
    <name evidence="1" type="ORF">G0U57_011909</name>
</gene>
<evidence type="ECO:0000313" key="1">
    <source>
        <dbReference type="EMBL" id="KAG6926527.1"/>
    </source>
</evidence>
<dbReference type="Proteomes" id="UP000765507">
    <property type="component" value="Unassembled WGS sequence"/>
</dbReference>
<name>A0A8T1SCU8_CHESE</name>
<comment type="caution">
    <text evidence="1">The sequence shown here is derived from an EMBL/GenBank/DDBJ whole genome shotgun (WGS) entry which is preliminary data.</text>
</comment>
<reference evidence="1 2" key="1">
    <citation type="journal article" date="2020" name="G3 (Bethesda)">
        <title>Draft Genome of the Common Snapping Turtle, Chelydra serpentina, a Model for Phenotypic Plasticity in Reptiles.</title>
        <authorList>
            <person name="Das D."/>
            <person name="Singh S.K."/>
            <person name="Bierstedt J."/>
            <person name="Erickson A."/>
            <person name="Galli G.L.J."/>
            <person name="Crossley D.A. 2nd"/>
            <person name="Rhen T."/>
        </authorList>
    </citation>
    <scope>NUCLEOTIDE SEQUENCE [LARGE SCALE GENOMIC DNA]</scope>
    <source>
        <strain evidence="1">KW</strain>
    </source>
</reference>
<accession>A0A8T1SCU8</accession>
<dbReference type="EMBL" id="JAHGAV010000315">
    <property type="protein sequence ID" value="KAG6926527.1"/>
    <property type="molecule type" value="Genomic_DNA"/>
</dbReference>
<protein>
    <submittedName>
        <fullName evidence="1">Ankyrin repeat domain 31</fullName>
    </submittedName>
</protein>
<dbReference type="AlphaFoldDB" id="A0A8T1SCU8"/>
<dbReference type="OrthoDB" id="366390at2759"/>